<dbReference type="AlphaFoldDB" id="A0A251XX85"/>
<evidence type="ECO:0000256" key="6">
    <source>
        <dbReference type="ARBA" id="ARBA00023136"/>
    </source>
</evidence>
<dbReference type="InterPro" id="IPR000620">
    <property type="entry name" value="EamA_dom"/>
</dbReference>
<evidence type="ECO:0000256" key="5">
    <source>
        <dbReference type="ARBA" id="ARBA00022989"/>
    </source>
</evidence>
<evidence type="ECO:0000256" key="1">
    <source>
        <dbReference type="ARBA" id="ARBA00004651"/>
    </source>
</evidence>
<dbReference type="PANTHER" id="PTHR42920:SF5">
    <property type="entry name" value="EAMA DOMAIN-CONTAINING PROTEIN"/>
    <property type="match status" value="1"/>
</dbReference>
<comment type="caution">
    <text evidence="8">The sequence shown here is derived from an EMBL/GenBank/DDBJ whole genome shotgun (WGS) entry which is preliminary data.</text>
</comment>
<dbReference type="PANTHER" id="PTHR42920">
    <property type="entry name" value="OS03G0707200 PROTEIN-RELATED"/>
    <property type="match status" value="1"/>
</dbReference>
<evidence type="ECO:0000256" key="3">
    <source>
        <dbReference type="ARBA" id="ARBA00022475"/>
    </source>
</evidence>
<evidence type="ECO:0000313" key="9">
    <source>
        <dbReference type="Proteomes" id="UP000195106"/>
    </source>
</evidence>
<dbReference type="InterPro" id="IPR037185">
    <property type="entry name" value="EmrE-like"/>
</dbReference>
<feature type="domain" description="EamA" evidence="7">
    <location>
        <begin position="8"/>
        <end position="68"/>
    </location>
</feature>
<keyword evidence="4" id="KW-0812">Transmembrane</keyword>
<evidence type="ECO:0000256" key="4">
    <source>
        <dbReference type="ARBA" id="ARBA00022692"/>
    </source>
</evidence>
<sequence length="87" mass="8863">MAAVALGASSCLIQLTMNWAQRSVSPTRATIIYSAEPVWAGVIGRVAGERLPALAILGAALIVAGTVVSELRPRAVRAPDAPAPTDG</sequence>
<keyword evidence="6" id="KW-0472">Membrane</keyword>
<dbReference type="SUPFAM" id="SSF103481">
    <property type="entry name" value="Multidrug resistance efflux transporter EmrE"/>
    <property type="match status" value="1"/>
</dbReference>
<dbReference type="InterPro" id="IPR051258">
    <property type="entry name" value="Diverse_Substrate_Transporter"/>
</dbReference>
<accession>A0A251XX85</accession>
<keyword evidence="3" id="KW-1003">Cell membrane</keyword>
<comment type="subcellular location">
    <subcellularLocation>
        <location evidence="1">Cell membrane</location>
        <topology evidence="1">Multi-pass membrane protein</topology>
    </subcellularLocation>
</comment>
<dbReference type="EMBL" id="MDHJ01000001">
    <property type="protein sequence ID" value="OUE09899.1"/>
    <property type="molecule type" value="Genomic_DNA"/>
</dbReference>
<proteinExistence type="inferred from homology"/>
<evidence type="ECO:0000256" key="2">
    <source>
        <dbReference type="ARBA" id="ARBA00007362"/>
    </source>
</evidence>
<organism evidence="8 9">
    <name type="scientific">Clavibacter michiganensis</name>
    <dbReference type="NCBI Taxonomy" id="28447"/>
    <lineage>
        <taxon>Bacteria</taxon>
        <taxon>Bacillati</taxon>
        <taxon>Actinomycetota</taxon>
        <taxon>Actinomycetes</taxon>
        <taxon>Micrococcales</taxon>
        <taxon>Microbacteriaceae</taxon>
        <taxon>Clavibacter</taxon>
    </lineage>
</organism>
<protein>
    <submittedName>
        <fullName evidence="8">EamA-like transporter family protein</fullName>
    </submittedName>
</protein>
<dbReference type="Pfam" id="PF00892">
    <property type="entry name" value="EamA"/>
    <property type="match status" value="1"/>
</dbReference>
<gene>
    <name evidence="8" type="ORF">CMsap09_13205</name>
</gene>
<dbReference type="Proteomes" id="UP000195106">
    <property type="component" value="Unassembled WGS sequence"/>
</dbReference>
<comment type="similarity">
    <text evidence="2">Belongs to the EamA transporter family.</text>
</comment>
<reference evidence="8 9" key="1">
    <citation type="submission" date="2016-08" db="EMBL/GenBank/DDBJ databases">
        <title>Genome sequence of Clavibacter michiganensis spp. strain CASJ009.</title>
        <authorList>
            <person name="Thapa S.P."/>
            <person name="Coaker G."/>
        </authorList>
    </citation>
    <scope>NUCLEOTIDE SEQUENCE [LARGE SCALE GENOMIC DNA]</scope>
    <source>
        <strain evidence="8">CASJ009</strain>
    </source>
</reference>
<name>A0A251XX85_9MICO</name>
<evidence type="ECO:0000313" key="8">
    <source>
        <dbReference type="EMBL" id="OUE09899.1"/>
    </source>
</evidence>
<evidence type="ECO:0000259" key="7">
    <source>
        <dbReference type="Pfam" id="PF00892"/>
    </source>
</evidence>
<keyword evidence="5" id="KW-1133">Transmembrane helix</keyword>
<dbReference type="GO" id="GO:0005886">
    <property type="term" value="C:plasma membrane"/>
    <property type="evidence" value="ECO:0007669"/>
    <property type="project" value="UniProtKB-SubCell"/>
</dbReference>